<dbReference type="InterPro" id="IPR039537">
    <property type="entry name" value="Retrotran_Ty1/copia-like"/>
</dbReference>
<proteinExistence type="predicted"/>
<dbReference type="InterPro" id="IPR025724">
    <property type="entry name" value="GAG-pre-integrase_dom"/>
</dbReference>
<evidence type="ECO:0000256" key="11">
    <source>
        <dbReference type="ARBA" id="ARBA00022750"/>
    </source>
</evidence>
<keyword evidence="12" id="KW-0255">Endonuclease</keyword>
<keyword evidence="20" id="KW-0917">Virion maturation</keyword>
<dbReference type="InterPro" id="IPR013103">
    <property type="entry name" value="RVT_2"/>
</dbReference>
<comment type="catalytic activity">
    <reaction evidence="27">
        <text>DNA(n) + a 2'-deoxyribonucleoside 5'-triphosphate = DNA(n+1) + diphosphate</text>
        <dbReference type="Rhea" id="RHEA:22508"/>
        <dbReference type="Rhea" id="RHEA-COMP:17339"/>
        <dbReference type="Rhea" id="RHEA-COMP:17340"/>
        <dbReference type="ChEBI" id="CHEBI:33019"/>
        <dbReference type="ChEBI" id="CHEBI:61560"/>
        <dbReference type="ChEBI" id="CHEBI:173112"/>
        <dbReference type="EC" id="2.7.7.7"/>
    </reaction>
</comment>
<dbReference type="InterPro" id="IPR012337">
    <property type="entry name" value="RNaseH-like_sf"/>
</dbReference>
<evidence type="ECO:0000256" key="20">
    <source>
        <dbReference type="ARBA" id="ARBA00023113"/>
    </source>
</evidence>
<keyword evidence="22" id="KW-0511">Multifunctional enzyme</keyword>
<feature type="domain" description="CCHC-type" evidence="31">
    <location>
        <begin position="279"/>
        <end position="293"/>
    </location>
</feature>
<dbReference type="PANTHER" id="PTHR42648">
    <property type="entry name" value="TRANSPOSASE, PUTATIVE-RELATED"/>
    <property type="match status" value="1"/>
</dbReference>
<evidence type="ECO:0000256" key="17">
    <source>
        <dbReference type="ARBA" id="ARBA00022908"/>
    </source>
</evidence>
<name>A0A9Q3DQB9_9BASI</name>
<dbReference type="SUPFAM" id="SSF57756">
    <property type="entry name" value="Retrovirus zinc finger-like domains"/>
    <property type="match status" value="1"/>
</dbReference>
<keyword evidence="4" id="KW-0507">mRNA processing</keyword>
<sequence>MVESIDPSVNDMTVIMQADKQAEIFQRFISLAEKIRPQLRDDGANFNLWSKNMITAWTTYFMGDPDYFHQSNVDTNIKRNLVARLFIEHSVSSNAYESVTSRIFESDARRIYQALKDWFNRPSWSSIIYHANVIFKPSLDHSNSINNHAMAITEAVHNLENQLGQIDSEIITTLAIYFAVPSMHQLIMPALNTLMATNPNIKVRPEDLLNMIRQIATASPSFDHSTEIARINASSKFGKKESYNNHHSHVQNKFNNRPNVSSSSNHQATSRVPSSRFPCHYCGEVGHWSPNCPVKARANEARTKARHQKANVAGIGVVPTLEAGEALIDSGATHSVVGNPLLFTSLTSTNMTLSVASSESFKVNAIGTIILYTPCGLLRLNNVLYCPHISGVILSLGHLLKEHFSVLFSNDLFTISTPTIRINTIKRNDQWFIPFHLSSKNGISTNSLLSNISSVISADESLGDSSVLWHRRIGHLSIRQLKRMQKLNAAINIPNISFRDIRLCHDCSLSKSQHNPVKTISRDLINKPGDLIVADLMGPYVPSLNHKKYILMIQDVFSRVVVAIPLSDKTEAKAYLINWIKQFLNVTTYRIKTVRTDNGTEFKNTFFNEFLTQHGILHEYSMPYEHHQNGQIERTNRTISEMARTSLLAARLPPILWPWAFRHSVWIFNRSLHVNADKTPFEILGKKRPDMSLLRVFGAKSFIYNHNFRKDFSPRALIGYHVGVSEDSKGWLFWIPGKKEIVKLASVKFDEFNFYANKPSTNVVESIQVRDIFDGSMVEELKHQDASIVDSCNRSGLQISIPATYDEAITSHNKNDWIQAINEEIDSMKTEDVFTLVTLKVALCEVPHESILGTRWIFTKKPERFKARLVARGFHQIHGINYDETFAPTPTFSSLRLLLSTACLKKWIVRTFDVKVAFLHSLIDKPVYIWPPKGMDVPKYSVLKLNKALYGTKQASRCWWFHLREILQRIGFKNNEEDSSTYTLNEGNDQAILWVHVDDGALTASSPQLLDRISRQLNAFLKIKWDKLLNGLVGISMQETEEGFKLWQPELIDKLTNLTPSKIVAKTPLPANCQLESSISVGNMDKPFLKRIGILLYIAQACRPDISFAVNYLARFSLCTNQSHWHALEHLIAYLCGTRDVGILIRKSNISSEMKVFVDANWGGEGSRSTHGYIVMHAKEILWMYNLFMPLLNNPIPILLSDNRTAVGISTESMNRKQTRHLIREFNTINEFIVTNKLRLEWVSTNEQLADILTKPLGFVKNAYFVSKINSS</sequence>
<dbReference type="GO" id="GO:0004190">
    <property type="term" value="F:aspartic-type endopeptidase activity"/>
    <property type="evidence" value="ECO:0007669"/>
    <property type="project" value="UniProtKB-KW"/>
</dbReference>
<evidence type="ECO:0000256" key="30">
    <source>
        <dbReference type="SAM" id="MobiDB-lite"/>
    </source>
</evidence>
<dbReference type="GO" id="GO:0032196">
    <property type="term" value="P:transposition"/>
    <property type="evidence" value="ECO:0007669"/>
    <property type="project" value="UniProtKB-KW"/>
</dbReference>
<dbReference type="GO" id="GO:0015074">
    <property type="term" value="P:DNA integration"/>
    <property type="evidence" value="ECO:0007669"/>
    <property type="project" value="UniProtKB-KW"/>
</dbReference>
<feature type="domain" description="Integrase catalytic" evidence="32">
    <location>
        <begin position="524"/>
        <end position="688"/>
    </location>
</feature>
<keyword evidence="10" id="KW-0547">Nucleotide-binding</keyword>
<keyword evidence="3" id="KW-1188">Viral release from host cell</keyword>
<comment type="function">
    <text evidence="28">Capsid protein (CA) is the structural component of the virus-like particle (VLP), forming the shell that encapsulates the retrotransposons dimeric RNA genome. The particles are assembled from trimer-clustered units and there are holes in the capsid shells that allow for the diffusion of macromolecules. CA also has nucleocapsid-like chaperone activity, promoting primer tRNA(i)-Met annealing to the multipartite primer-binding site (PBS), dimerization of Ty1 RNA and initiation of reverse transcription.</text>
</comment>
<dbReference type="SMART" id="SM00343">
    <property type="entry name" value="ZnF_C2HC"/>
    <property type="match status" value="1"/>
</dbReference>
<dbReference type="Pfam" id="PF00665">
    <property type="entry name" value="rve"/>
    <property type="match status" value="1"/>
</dbReference>
<comment type="catalytic activity">
    <reaction evidence="26">
        <text>DNA(n) + a 2'-deoxyribonucleoside 5'-triphosphate = DNA(n+1) + diphosphate</text>
        <dbReference type="Rhea" id="RHEA:22508"/>
        <dbReference type="Rhea" id="RHEA-COMP:17339"/>
        <dbReference type="Rhea" id="RHEA-COMP:17340"/>
        <dbReference type="ChEBI" id="CHEBI:33019"/>
        <dbReference type="ChEBI" id="CHEBI:61560"/>
        <dbReference type="ChEBI" id="CHEBI:173112"/>
        <dbReference type="EC" id="2.7.7.49"/>
    </reaction>
</comment>
<evidence type="ECO:0000256" key="22">
    <source>
        <dbReference type="ARBA" id="ARBA00023268"/>
    </source>
</evidence>
<keyword evidence="21" id="KW-0233">DNA recombination</keyword>
<keyword evidence="14" id="KW-0067">ATP-binding</keyword>
<evidence type="ECO:0000256" key="15">
    <source>
        <dbReference type="ARBA" id="ARBA00022842"/>
    </source>
</evidence>
<dbReference type="InterPro" id="IPR057670">
    <property type="entry name" value="SH3_retrovirus"/>
</dbReference>
<keyword evidence="8" id="KW-0540">Nuclease</keyword>
<evidence type="ECO:0000256" key="26">
    <source>
        <dbReference type="ARBA" id="ARBA00048173"/>
    </source>
</evidence>
<keyword evidence="13" id="KW-0378">Hydrolase</keyword>
<dbReference type="SUPFAM" id="SSF53098">
    <property type="entry name" value="Ribonuclease H-like"/>
    <property type="match status" value="1"/>
</dbReference>
<dbReference type="GO" id="GO:0006397">
    <property type="term" value="P:mRNA processing"/>
    <property type="evidence" value="ECO:0007669"/>
    <property type="project" value="UniProtKB-KW"/>
</dbReference>
<keyword evidence="15" id="KW-0460">Magnesium</keyword>
<dbReference type="InterPro" id="IPR001584">
    <property type="entry name" value="Integrase_cat-core"/>
</dbReference>
<dbReference type="GO" id="GO:0006508">
    <property type="term" value="P:proteolysis"/>
    <property type="evidence" value="ECO:0007669"/>
    <property type="project" value="UniProtKB-KW"/>
</dbReference>
<evidence type="ECO:0000313" key="33">
    <source>
        <dbReference type="EMBL" id="MBW0506242.1"/>
    </source>
</evidence>
<evidence type="ECO:0000256" key="12">
    <source>
        <dbReference type="ARBA" id="ARBA00022759"/>
    </source>
</evidence>
<dbReference type="SUPFAM" id="SSF56672">
    <property type="entry name" value="DNA/RNA polymerases"/>
    <property type="match status" value="1"/>
</dbReference>
<dbReference type="GO" id="GO:0004519">
    <property type="term" value="F:endonuclease activity"/>
    <property type="evidence" value="ECO:0007669"/>
    <property type="project" value="UniProtKB-KW"/>
</dbReference>
<keyword evidence="6" id="KW-0808">Transferase</keyword>
<keyword evidence="34" id="KW-1185">Reference proteome</keyword>
<dbReference type="Pfam" id="PF13976">
    <property type="entry name" value="gag_pre-integrs"/>
    <property type="match status" value="1"/>
</dbReference>
<evidence type="ECO:0000259" key="32">
    <source>
        <dbReference type="PROSITE" id="PS50994"/>
    </source>
</evidence>
<accession>A0A9Q3DQB9</accession>
<evidence type="ECO:0000256" key="16">
    <source>
        <dbReference type="ARBA" id="ARBA00022884"/>
    </source>
</evidence>
<feature type="compositionally biased region" description="Polar residues" evidence="30">
    <location>
        <begin position="251"/>
        <end position="273"/>
    </location>
</feature>
<comment type="caution">
    <text evidence="33">The sequence shown here is derived from an EMBL/GenBank/DDBJ whole genome shotgun (WGS) entry which is preliminary data.</text>
</comment>
<evidence type="ECO:0000256" key="5">
    <source>
        <dbReference type="ARBA" id="ARBA00022670"/>
    </source>
</evidence>
<organism evidence="33 34">
    <name type="scientific">Austropuccinia psidii MF-1</name>
    <dbReference type="NCBI Taxonomy" id="1389203"/>
    <lineage>
        <taxon>Eukaryota</taxon>
        <taxon>Fungi</taxon>
        <taxon>Dikarya</taxon>
        <taxon>Basidiomycota</taxon>
        <taxon>Pucciniomycotina</taxon>
        <taxon>Pucciniomycetes</taxon>
        <taxon>Pucciniales</taxon>
        <taxon>Sphaerophragmiaceae</taxon>
        <taxon>Austropuccinia</taxon>
    </lineage>
</organism>
<dbReference type="GO" id="GO:0005524">
    <property type="term" value="F:ATP binding"/>
    <property type="evidence" value="ECO:0007669"/>
    <property type="project" value="UniProtKB-KW"/>
</dbReference>
<dbReference type="Pfam" id="PF25597">
    <property type="entry name" value="SH3_retrovirus"/>
    <property type="match status" value="1"/>
</dbReference>
<keyword evidence="11" id="KW-0064">Aspartyl protease</keyword>
<keyword evidence="29" id="KW-0863">Zinc-finger</keyword>
<keyword evidence="18" id="KW-0695">RNA-directed DNA polymerase</keyword>
<dbReference type="GO" id="GO:0008270">
    <property type="term" value="F:zinc ion binding"/>
    <property type="evidence" value="ECO:0007669"/>
    <property type="project" value="UniProtKB-KW"/>
</dbReference>
<keyword evidence="5" id="KW-0645">Protease</keyword>
<dbReference type="InterPro" id="IPR001969">
    <property type="entry name" value="Aspartic_peptidase_AS"/>
</dbReference>
<evidence type="ECO:0000256" key="9">
    <source>
        <dbReference type="ARBA" id="ARBA00022723"/>
    </source>
</evidence>
<evidence type="ECO:0000256" key="4">
    <source>
        <dbReference type="ARBA" id="ARBA00022664"/>
    </source>
</evidence>
<dbReference type="InterPro" id="IPR036397">
    <property type="entry name" value="RNaseH_sf"/>
</dbReference>
<keyword evidence="19" id="KW-0239">DNA-directed DNA polymerase</keyword>
<dbReference type="Pfam" id="PF22936">
    <property type="entry name" value="Pol_BBD"/>
    <property type="match status" value="1"/>
</dbReference>
<keyword evidence="7" id="KW-0548">Nucleotidyltransferase</keyword>
<dbReference type="GO" id="GO:0006310">
    <property type="term" value="P:DNA recombination"/>
    <property type="evidence" value="ECO:0007669"/>
    <property type="project" value="UniProtKB-KW"/>
</dbReference>
<dbReference type="GO" id="GO:0003964">
    <property type="term" value="F:RNA-directed DNA polymerase activity"/>
    <property type="evidence" value="ECO:0007669"/>
    <property type="project" value="UniProtKB-KW"/>
</dbReference>
<comment type="function">
    <text evidence="1">The aspartyl protease (PR) mediates the proteolytic cleavages of the Gag and Gag-Pol polyproteins after assembly of the VLP.</text>
</comment>
<keyword evidence="29" id="KW-0862">Zinc</keyword>
<dbReference type="Pfam" id="PF07727">
    <property type="entry name" value="RVT_2"/>
    <property type="match status" value="1"/>
</dbReference>
<evidence type="ECO:0000256" key="1">
    <source>
        <dbReference type="ARBA" id="ARBA00002180"/>
    </source>
</evidence>
<dbReference type="InterPro" id="IPR054722">
    <property type="entry name" value="PolX-like_BBD"/>
</dbReference>
<evidence type="ECO:0000256" key="8">
    <source>
        <dbReference type="ARBA" id="ARBA00022722"/>
    </source>
</evidence>
<evidence type="ECO:0000256" key="10">
    <source>
        <dbReference type="ARBA" id="ARBA00022741"/>
    </source>
</evidence>
<dbReference type="PANTHER" id="PTHR42648:SF11">
    <property type="entry name" value="TRANSPOSON TY4-P GAG-POL POLYPROTEIN"/>
    <property type="match status" value="1"/>
</dbReference>
<dbReference type="GO" id="GO:0005634">
    <property type="term" value="C:nucleus"/>
    <property type="evidence" value="ECO:0007669"/>
    <property type="project" value="UniProtKB-ARBA"/>
</dbReference>
<evidence type="ECO:0000256" key="2">
    <source>
        <dbReference type="ARBA" id="ARBA00022578"/>
    </source>
</evidence>
<dbReference type="InterPro" id="IPR001878">
    <property type="entry name" value="Znf_CCHC"/>
</dbReference>
<evidence type="ECO:0000256" key="3">
    <source>
        <dbReference type="ARBA" id="ARBA00022612"/>
    </source>
</evidence>
<dbReference type="Pfam" id="PF00098">
    <property type="entry name" value="zf-CCHC"/>
    <property type="match status" value="1"/>
</dbReference>
<evidence type="ECO:0000256" key="24">
    <source>
        <dbReference type="ARBA" id="ARBA00032154"/>
    </source>
</evidence>
<dbReference type="GO" id="GO:0003723">
    <property type="term" value="F:RNA binding"/>
    <property type="evidence" value="ECO:0007669"/>
    <property type="project" value="UniProtKB-KW"/>
</dbReference>
<evidence type="ECO:0000256" key="21">
    <source>
        <dbReference type="ARBA" id="ARBA00023172"/>
    </source>
</evidence>
<feature type="region of interest" description="Disordered" evidence="30">
    <location>
        <begin position="248"/>
        <end position="273"/>
    </location>
</feature>
<dbReference type="GO" id="GO:0003887">
    <property type="term" value="F:DNA-directed DNA polymerase activity"/>
    <property type="evidence" value="ECO:0007669"/>
    <property type="project" value="UniProtKB-KW"/>
</dbReference>
<dbReference type="Gene3D" id="3.30.420.10">
    <property type="entry name" value="Ribonuclease H-like superfamily/Ribonuclease H"/>
    <property type="match status" value="1"/>
</dbReference>
<evidence type="ECO:0000256" key="29">
    <source>
        <dbReference type="PROSITE-ProRule" id="PRU00047"/>
    </source>
</evidence>
<dbReference type="AlphaFoldDB" id="A0A9Q3DQB9"/>
<keyword evidence="17" id="KW-0229">DNA integration</keyword>
<keyword evidence="2" id="KW-0815">Transposition</keyword>
<keyword evidence="9" id="KW-0479">Metal-binding</keyword>
<gene>
    <name evidence="33" type="ORF">O181_045957</name>
</gene>
<protein>
    <recommendedName>
        <fullName evidence="23">Gag-Pol-p199</fullName>
    </recommendedName>
    <alternativeName>
        <fullName evidence="24">TY1A-TY1B</fullName>
    </alternativeName>
    <alternativeName>
        <fullName evidence="25">p190</fullName>
    </alternativeName>
</protein>
<dbReference type="Gene3D" id="4.10.60.10">
    <property type="entry name" value="Zinc finger, CCHC-type"/>
    <property type="match status" value="1"/>
</dbReference>
<evidence type="ECO:0000313" key="34">
    <source>
        <dbReference type="Proteomes" id="UP000765509"/>
    </source>
</evidence>
<evidence type="ECO:0000256" key="28">
    <source>
        <dbReference type="ARBA" id="ARBA00057243"/>
    </source>
</evidence>
<reference evidence="33" key="1">
    <citation type="submission" date="2021-03" db="EMBL/GenBank/DDBJ databases">
        <title>Draft genome sequence of rust myrtle Austropuccinia psidii MF-1, a brazilian biotype.</title>
        <authorList>
            <person name="Quecine M.C."/>
            <person name="Pachon D.M.R."/>
            <person name="Bonatelli M.L."/>
            <person name="Correr F.H."/>
            <person name="Franceschini L.M."/>
            <person name="Leite T.F."/>
            <person name="Margarido G.R.A."/>
            <person name="Almeida C.A."/>
            <person name="Ferrarezi J.A."/>
            <person name="Labate C.A."/>
        </authorList>
    </citation>
    <scope>NUCLEOTIDE SEQUENCE</scope>
    <source>
        <strain evidence="33">MF-1</strain>
    </source>
</reference>
<evidence type="ECO:0000256" key="14">
    <source>
        <dbReference type="ARBA" id="ARBA00022840"/>
    </source>
</evidence>
<evidence type="ECO:0000256" key="13">
    <source>
        <dbReference type="ARBA" id="ARBA00022801"/>
    </source>
</evidence>
<dbReference type="InterPro" id="IPR036875">
    <property type="entry name" value="Znf_CCHC_sf"/>
</dbReference>
<dbReference type="CDD" id="cd09272">
    <property type="entry name" value="RNase_HI_RT_Ty1"/>
    <property type="match status" value="1"/>
</dbReference>
<dbReference type="Proteomes" id="UP000765509">
    <property type="component" value="Unassembled WGS sequence"/>
</dbReference>
<evidence type="ECO:0000256" key="23">
    <source>
        <dbReference type="ARBA" id="ARBA00030524"/>
    </source>
</evidence>
<evidence type="ECO:0000256" key="25">
    <source>
        <dbReference type="ARBA" id="ARBA00033113"/>
    </source>
</evidence>
<dbReference type="EMBL" id="AVOT02018963">
    <property type="protein sequence ID" value="MBW0506242.1"/>
    <property type="molecule type" value="Genomic_DNA"/>
</dbReference>
<evidence type="ECO:0000256" key="6">
    <source>
        <dbReference type="ARBA" id="ARBA00022679"/>
    </source>
</evidence>
<dbReference type="PROSITE" id="PS00141">
    <property type="entry name" value="ASP_PROTEASE"/>
    <property type="match status" value="1"/>
</dbReference>
<dbReference type="PROSITE" id="PS50158">
    <property type="entry name" value="ZF_CCHC"/>
    <property type="match status" value="1"/>
</dbReference>
<keyword evidence="16" id="KW-0694">RNA-binding</keyword>
<evidence type="ECO:0000256" key="7">
    <source>
        <dbReference type="ARBA" id="ARBA00022695"/>
    </source>
</evidence>
<dbReference type="PROSITE" id="PS50994">
    <property type="entry name" value="INTEGRASE"/>
    <property type="match status" value="1"/>
</dbReference>
<evidence type="ECO:0000259" key="31">
    <source>
        <dbReference type="PROSITE" id="PS50158"/>
    </source>
</evidence>
<dbReference type="OrthoDB" id="3255262at2759"/>
<evidence type="ECO:0000256" key="19">
    <source>
        <dbReference type="ARBA" id="ARBA00022932"/>
    </source>
</evidence>
<dbReference type="InterPro" id="IPR043502">
    <property type="entry name" value="DNA/RNA_pol_sf"/>
</dbReference>
<evidence type="ECO:0000256" key="18">
    <source>
        <dbReference type="ARBA" id="ARBA00022918"/>
    </source>
</evidence>
<evidence type="ECO:0000256" key="27">
    <source>
        <dbReference type="ARBA" id="ARBA00049244"/>
    </source>
</evidence>